<dbReference type="PANTHER" id="PTHR34408">
    <property type="entry name" value="FAMILY PROTEIN, PUTATIVE-RELATED"/>
    <property type="match status" value="1"/>
</dbReference>
<dbReference type="Gene3D" id="2.30.30.40">
    <property type="entry name" value="SH3 Domains"/>
    <property type="match status" value="3"/>
</dbReference>
<dbReference type="InterPro" id="IPR003646">
    <property type="entry name" value="SH3-like_bac-type"/>
</dbReference>
<dbReference type="RefSeq" id="WP_074911031.1">
    <property type="nucleotide sequence ID" value="NZ_FOVK01000002.1"/>
</dbReference>
<dbReference type="AlphaFoldDB" id="A0A1I4ZNL4"/>
<dbReference type="Proteomes" id="UP000181899">
    <property type="component" value="Unassembled WGS sequence"/>
</dbReference>
<dbReference type="GO" id="GO:0009253">
    <property type="term" value="P:peptidoglycan catabolic process"/>
    <property type="evidence" value="ECO:0007669"/>
    <property type="project" value="InterPro"/>
</dbReference>
<evidence type="ECO:0000313" key="3">
    <source>
        <dbReference type="Proteomes" id="UP000181899"/>
    </source>
</evidence>
<dbReference type="InterPro" id="IPR002502">
    <property type="entry name" value="Amidase_domain"/>
</dbReference>
<dbReference type="PROSITE" id="PS51781">
    <property type="entry name" value="SH3B"/>
    <property type="match status" value="1"/>
</dbReference>
<dbReference type="GO" id="GO:0008745">
    <property type="term" value="F:N-acetylmuramoyl-L-alanine amidase activity"/>
    <property type="evidence" value="ECO:0007669"/>
    <property type="project" value="InterPro"/>
</dbReference>
<proteinExistence type="predicted"/>
<dbReference type="Gene3D" id="3.40.80.10">
    <property type="entry name" value="Peptidoglycan recognition protein-like"/>
    <property type="match status" value="1"/>
</dbReference>
<sequence length="364" mass="41040">MKEFIQFILLNACYVWNKKNNISIKPTHIIIHSTATPGVMAKEWFNRWNKSSIMVAVHAFIDDLEFWQLLPFNMWAWGVGGKANGYSLQIEMCEDKEHSEVYFRKVLANTIKKVAQWCKEFNIPIDHVIGHYEARILGIGSNHSDPRHWWSKFGYTMDMFRDDVKKAMDKPVIPAPDKPIDEKVCSENLNVRYGPGTNFKILATMPQGTKVEIFSISGNWAKVRFKDIEGYCSTAYLKKSLTGYVMATVLNVRAGRGVGNAILGKLKKGAPVTLYGLQGGWWETPTGYVSADWISLDKVAAPVEVKFQEGIVTATAGLNVRKSPGGAKVGALKHGTKVIIYEQSGSWYRIGNDKWISEVYIKSY</sequence>
<protein>
    <submittedName>
        <fullName evidence="2">SH3 domain-containing protein</fullName>
    </submittedName>
</protein>
<evidence type="ECO:0000259" key="1">
    <source>
        <dbReference type="PROSITE" id="PS51781"/>
    </source>
</evidence>
<dbReference type="OrthoDB" id="9794294at2"/>
<dbReference type="SMART" id="SM00644">
    <property type="entry name" value="Ami_2"/>
    <property type="match status" value="1"/>
</dbReference>
<gene>
    <name evidence="2" type="ORF">SAMN04488695_10267</name>
</gene>
<dbReference type="CDD" id="cd06583">
    <property type="entry name" value="PGRP"/>
    <property type="match status" value="1"/>
</dbReference>
<accession>A0A1I4ZNL4</accession>
<dbReference type="InterPro" id="IPR036505">
    <property type="entry name" value="Amidase/PGRP_sf"/>
</dbReference>
<dbReference type="EMBL" id="FOVK01000002">
    <property type="protein sequence ID" value="SFN51633.1"/>
    <property type="molecule type" value="Genomic_DNA"/>
</dbReference>
<dbReference type="PANTHER" id="PTHR34408:SF1">
    <property type="entry name" value="GLYCOSYL HYDROLASE FAMILY 19 DOMAIN-CONTAINING PROTEIN HI_1415"/>
    <property type="match status" value="1"/>
</dbReference>
<name>A0A1I4ZNL4_9CLOT</name>
<keyword evidence="3" id="KW-1185">Reference proteome</keyword>
<dbReference type="SMART" id="SM00287">
    <property type="entry name" value="SH3b"/>
    <property type="match status" value="3"/>
</dbReference>
<evidence type="ECO:0000313" key="2">
    <source>
        <dbReference type="EMBL" id="SFN51633.1"/>
    </source>
</evidence>
<feature type="domain" description="SH3b" evidence="1">
    <location>
        <begin position="180"/>
        <end position="241"/>
    </location>
</feature>
<dbReference type="InterPro" id="IPR052354">
    <property type="entry name" value="Cell_Wall_Dynamics_Protein"/>
</dbReference>
<reference evidence="2 3" key="1">
    <citation type="submission" date="2016-10" db="EMBL/GenBank/DDBJ databases">
        <authorList>
            <person name="de Groot N.N."/>
        </authorList>
    </citation>
    <scope>NUCLEOTIDE SEQUENCE [LARGE SCALE GENOMIC DNA]</scope>
    <source>
        <strain evidence="2 3">ML2</strain>
    </source>
</reference>
<organism evidence="2 3">
    <name type="scientific">Proteiniclasticum ruminis</name>
    <dbReference type="NCBI Taxonomy" id="398199"/>
    <lineage>
        <taxon>Bacteria</taxon>
        <taxon>Bacillati</taxon>
        <taxon>Bacillota</taxon>
        <taxon>Clostridia</taxon>
        <taxon>Eubacteriales</taxon>
        <taxon>Clostridiaceae</taxon>
        <taxon>Proteiniclasticum</taxon>
    </lineage>
</organism>
<dbReference type="SUPFAM" id="SSF55846">
    <property type="entry name" value="N-acetylmuramoyl-L-alanine amidase-like"/>
    <property type="match status" value="1"/>
</dbReference>
<dbReference type="Pfam" id="PF08239">
    <property type="entry name" value="SH3_3"/>
    <property type="match status" value="3"/>
</dbReference>
<dbReference type="Pfam" id="PF01510">
    <property type="entry name" value="Amidase_2"/>
    <property type="match status" value="1"/>
</dbReference>